<evidence type="ECO:0000313" key="12">
    <source>
        <dbReference type="EMBL" id="ANB15638.1"/>
    </source>
</evidence>
<sequence length="388" mass="42620">MVEAEVVSPSATTDIGREEVIAAVGSEGFKCPRCTFLNHPSLHQCEMCGARLISPRLPPGLIRTDSPGPTTVFEPGKSLDGTINVIKLSFRGNGDKSFFTALKKALASKEWVSASNTSLGSGIRRVTSAEKGTNAVDSQDFTPRQGIHGLQQAGERSRQQRQEILGSALDDLQGLMSRAQDLIKLAEQYAHHLEKEEMSSNNASLSARKALRQSSQALGLDSTIVTKEMAHDPEVFHSELARQLAEFLDNSGILAREGGVITLFDLFAIYNRARGFSLISPKDLYSAAELFEKLQLPIRLRKFKSGLFVVQESYRTPQVIIRHLNEWFASVEPYKAAIGFSPQDASAKFGWSLTVATEELEMAEAQGALCRDEQVSGVRFFPNLFLVN</sequence>
<keyword evidence="2 9" id="KW-0813">Transport</keyword>
<evidence type="ECO:0000256" key="5">
    <source>
        <dbReference type="ARBA" id="ARBA00022771"/>
    </source>
</evidence>
<keyword evidence="8" id="KW-0175">Coiled coil</keyword>
<keyword evidence="5" id="KW-0863">Zinc-finger</keyword>
<dbReference type="SUPFAM" id="SSF50729">
    <property type="entry name" value="PH domain-like"/>
    <property type="match status" value="1"/>
</dbReference>
<dbReference type="AlphaFoldDB" id="A0A167FS98"/>
<dbReference type="PROSITE" id="PS51495">
    <property type="entry name" value="GLUE"/>
    <property type="match status" value="1"/>
</dbReference>
<name>A0A167FS98_9ASCO</name>
<dbReference type="GO" id="GO:0000814">
    <property type="term" value="C:ESCRT II complex"/>
    <property type="evidence" value="ECO:0007669"/>
    <property type="project" value="UniProtKB-UniRule"/>
</dbReference>
<dbReference type="PANTHER" id="PTHR13128:SF12">
    <property type="entry name" value="VACUOLAR PROTEIN-SORTING-ASSOCIATED PROTEIN 36"/>
    <property type="match status" value="1"/>
</dbReference>
<keyword evidence="9" id="KW-0963">Cytoplasm</keyword>
<dbReference type="Gene3D" id="6.10.140.260">
    <property type="match status" value="1"/>
</dbReference>
<evidence type="ECO:0000256" key="1">
    <source>
        <dbReference type="ARBA" id="ARBA00009697"/>
    </source>
</evidence>
<dbReference type="RefSeq" id="XP_018738115.1">
    <property type="nucleotide sequence ID" value="XM_018880281.1"/>
</dbReference>
<proteinExistence type="inferred from homology"/>
<comment type="subunit">
    <text evidence="9">Component of the endosomal sorting complex required for transport II (ESCRT-II).</text>
</comment>
<protein>
    <recommendedName>
        <fullName evidence="9">Vacuolar protein-sorting-associated protein 36</fullName>
    </recommendedName>
    <alternativeName>
        <fullName evidence="9">ESCRT-II complex subunit VPS36</fullName>
    </alternativeName>
</protein>
<keyword evidence="13" id="KW-1185">Reference proteome</keyword>
<dbReference type="GO" id="GO:0008270">
    <property type="term" value="F:zinc ion binding"/>
    <property type="evidence" value="ECO:0007669"/>
    <property type="project" value="UniProtKB-KW"/>
</dbReference>
<dbReference type="EMBL" id="CP014503">
    <property type="protein sequence ID" value="ANB15638.1"/>
    <property type="molecule type" value="Genomic_DNA"/>
</dbReference>
<dbReference type="Proteomes" id="UP000189580">
    <property type="component" value="Chromosome b"/>
</dbReference>
<evidence type="ECO:0000256" key="9">
    <source>
        <dbReference type="RuleBase" id="RU367095"/>
    </source>
</evidence>
<keyword evidence="4 9" id="KW-0967">Endosome</keyword>
<dbReference type="PANTHER" id="PTHR13128">
    <property type="entry name" value="VACUOLAR PROTEIN-SORTING-ASSOCIATED PROTEIN 36"/>
    <property type="match status" value="1"/>
</dbReference>
<dbReference type="Gene3D" id="1.10.10.10">
    <property type="entry name" value="Winged helix-like DNA-binding domain superfamily/Winged helix DNA-binding domain"/>
    <property type="match status" value="2"/>
</dbReference>
<dbReference type="GO" id="GO:0043130">
    <property type="term" value="F:ubiquitin binding"/>
    <property type="evidence" value="ECO:0007669"/>
    <property type="project" value="UniProtKB-UniRule"/>
</dbReference>
<dbReference type="OrthoDB" id="271448at2759"/>
<comment type="similarity">
    <text evidence="1 9">Belongs to the VPS36 family.</text>
</comment>
<dbReference type="InterPro" id="IPR036388">
    <property type="entry name" value="WH-like_DNA-bd_sf"/>
</dbReference>
<comment type="subcellular location">
    <subcellularLocation>
        <location evidence="9">Cytoplasm</location>
    </subcellularLocation>
    <subcellularLocation>
        <location evidence="9">Endosome</location>
    </subcellularLocation>
</comment>
<evidence type="ECO:0000256" key="8">
    <source>
        <dbReference type="ARBA" id="ARBA00023054"/>
    </source>
</evidence>
<dbReference type="GO" id="GO:0032266">
    <property type="term" value="F:phosphatidylinositol-3-phosphate binding"/>
    <property type="evidence" value="ECO:0007669"/>
    <property type="project" value="UniProtKB-UniRule"/>
</dbReference>
<keyword evidence="6" id="KW-0862">Zinc</keyword>
<dbReference type="GeneID" id="30035279"/>
<feature type="region of interest" description="Disordered" evidence="10">
    <location>
        <begin position="132"/>
        <end position="159"/>
    </location>
</feature>
<keyword evidence="3" id="KW-0479">Metal-binding</keyword>
<evidence type="ECO:0000256" key="6">
    <source>
        <dbReference type="ARBA" id="ARBA00022833"/>
    </source>
</evidence>
<keyword evidence="7 9" id="KW-0653">Protein transport</keyword>
<reference evidence="12 13" key="1">
    <citation type="submission" date="2016-02" db="EMBL/GenBank/DDBJ databases">
        <title>Complete genome sequence and transcriptome regulation of the pentose utilising yeast Sugiyamaella lignohabitans.</title>
        <authorList>
            <person name="Bellasio M."/>
            <person name="Peymann A."/>
            <person name="Valli M."/>
            <person name="Sipitzky M."/>
            <person name="Graf A."/>
            <person name="Sauer M."/>
            <person name="Marx H."/>
            <person name="Mattanovich D."/>
        </authorList>
    </citation>
    <scope>NUCLEOTIDE SEQUENCE [LARGE SCALE GENOMIC DNA]</scope>
    <source>
        <strain evidence="12 13">CBS 10342</strain>
    </source>
</reference>
<dbReference type="KEGG" id="slb:AWJ20_3275"/>
<dbReference type="Gene3D" id="2.30.30.380">
    <property type="entry name" value="Zn-finger domain of Sec23/24"/>
    <property type="match status" value="1"/>
</dbReference>
<evidence type="ECO:0000256" key="7">
    <source>
        <dbReference type="ARBA" id="ARBA00022927"/>
    </source>
</evidence>
<dbReference type="FunFam" id="1.10.10.10:FF:000165">
    <property type="entry name" value="Vacuolar protein sorting protein (Vps36)"/>
    <property type="match status" value="1"/>
</dbReference>
<dbReference type="InterPro" id="IPR021648">
    <property type="entry name" value="GLUE_dom"/>
</dbReference>
<feature type="domain" description="GLUE N-terminal" evidence="11">
    <location>
        <begin position="1"/>
        <end position="118"/>
    </location>
</feature>
<accession>A0A167FS98</accession>
<dbReference type="InterPro" id="IPR001876">
    <property type="entry name" value="Znf_RanBP2"/>
</dbReference>
<dbReference type="InterPro" id="IPR037855">
    <property type="entry name" value="Vps36"/>
</dbReference>
<evidence type="ECO:0000313" key="13">
    <source>
        <dbReference type="Proteomes" id="UP000189580"/>
    </source>
</evidence>
<evidence type="ECO:0000259" key="11">
    <source>
        <dbReference type="PROSITE" id="PS51495"/>
    </source>
</evidence>
<organism evidence="12 13">
    <name type="scientific">Sugiyamaella lignohabitans</name>
    <dbReference type="NCBI Taxonomy" id="796027"/>
    <lineage>
        <taxon>Eukaryota</taxon>
        <taxon>Fungi</taxon>
        <taxon>Dikarya</taxon>
        <taxon>Ascomycota</taxon>
        <taxon>Saccharomycotina</taxon>
        <taxon>Dipodascomycetes</taxon>
        <taxon>Dipodascales</taxon>
        <taxon>Trichomonascaceae</taxon>
        <taxon>Sugiyamaella</taxon>
    </lineage>
</organism>
<dbReference type="Pfam" id="PF04157">
    <property type="entry name" value="EAP30"/>
    <property type="match status" value="1"/>
</dbReference>
<dbReference type="SMART" id="SM00547">
    <property type="entry name" value="ZnF_RBZ"/>
    <property type="match status" value="1"/>
</dbReference>
<dbReference type="InterPro" id="IPR036390">
    <property type="entry name" value="WH_DNA-bd_sf"/>
</dbReference>
<comment type="function">
    <text evidence="9">Component of the ESCRT-II complex (endosomal sorting complex required for transport II), which is required for multivesicular body (MVB) formation and sorting of endosomal cargo proteins into MVBs.</text>
</comment>
<dbReference type="GO" id="GO:0043328">
    <property type="term" value="P:protein transport to vacuole involved in ubiquitin-dependent protein catabolic process via the multivesicular body sorting pathway"/>
    <property type="evidence" value="ECO:0007669"/>
    <property type="project" value="UniProtKB-UniRule"/>
</dbReference>
<dbReference type="GO" id="GO:0031902">
    <property type="term" value="C:late endosome membrane"/>
    <property type="evidence" value="ECO:0007669"/>
    <property type="project" value="UniProtKB-UniRule"/>
</dbReference>
<dbReference type="SUPFAM" id="SSF46785">
    <property type="entry name" value="Winged helix' DNA-binding domain"/>
    <property type="match status" value="2"/>
</dbReference>
<gene>
    <name evidence="12" type="primary">VPS36</name>
    <name evidence="12" type="ORF">AWJ20_3275</name>
</gene>
<evidence type="ECO:0000256" key="10">
    <source>
        <dbReference type="SAM" id="MobiDB-lite"/>
    </source>
</evidence>
<dbReference type="InterPro" id="IPR040608">
    <property type="entry name" value="Snf8/Vps36"/>
</dbReference>
<evidence type="ECO:0000256" key="2">
    <source>
        <dbReference type="ARBA" id="ARBA00022448"/>
    </source>
</evidence>
<evidence type="ECO:0000256" key="3">
    <source>
        <dbReference type="ARBA" id="ARBA00022723"/>
    </source>
</evidence>
<evidence type="ECO:0000256" key="4">
    <source>
        <dbReference type="ARBA" id="ARBA00022753"/>
    </source>
</evidence>